<dbReference type="InterPro" id="IPR032466">
    <property type="entry name" value="Metal_Hydrolase"/>
</dbReference>
<feature type="binding site" evidence="2">
    <location>
        <position position="12"/>
    </location>
    <ligand>
        <name>a divalent metal cation</name>
        <dbReference type="ChEBI" id="CHEBI:60240"/>
        <label>1</label>
    </ligand>
</feature>
<dbReference type="PIRSF" id="PIRSF005902">
    <property type="entry name" value="DNase_TatD"/>
    <property type="match status" value="1"/>
</dbReference>
<dbReference type="Pfam" id="PF01026">
    <property type="entry name" value="TatD_DNase"/>
    <property type="match status" value="1"/>
</dbReference>
<name>A0A8T3YMG3_9ARCH</name>
<evidence type="ECO:0000256" key="1">
    <source>
        <dbReference type="ARBA" id="ARBA00022801"/>
    </source>
</evidence>
<dbReference type="CDD" id="cd01310">
    <property type="entry name" value="TatD_DNAse"/>
    <property type="match status" value="1"/>
</dbReference>
<dbReference type="PROSITE" id="PS01091">
    <property type="entry name" value="TATD_3"/>
    <property type="match status" value="1"/>
</dbReference>
<feature type="binding site" evidence="2">
    <location>
        <position position="101"/>
    </location>
    <ligand>
        <name>a divalent metal cation</name>
        <dbReference type="ChEBI" id="CHEBI:60240"/>
        <label>1</label>
    </ligand>
</feature>
<dbReference type="Proteomes" id="UP000732298">
    <property type="component" value="Unassembled WGS sequence"/>
</dbReference>
<gene>
    <name evidence="3" type="ORF">HY544_01110</name>
</gene>
<dbReference type="InterPro" id="IPR018228">
    <property type="entry name" value="DNase_TatD-rel_CS"/>
</dbReference>
<dbReference type="EMBL" id="JACQPB010000015">
    <property type="protein sequence ID" value="MBI4210091.1"/>
    <property type="molecule type" value="Genomic_DNA"/>
</dbReference>
<dbReference type="PANTHER" id="PTHR46124:SF2">
    <property type="entry name" value="D-AMINOACYL-TRNA DEACYLASE"/>
    <property type="match status" value="1"/>
</dbReference>
<sequence>MVGILLADSHCHIDMLPSPREAVERALKNGVTHVLTNATGSGSIARSLGLSRMLGEGKDAAAVKCAIGIHPGNVLKMAAPELESAFLEVEHGLPQAAAVGEVGLDFKYAKTQEQRALQESVFGKFVSMAQNAGKPVVVHARYSETRCLDILEEMGAERVQMHWFTNSRKTAARAVSLGYYISCGPIILSDVQSAEVVKGIPLESLLLETDAPVQFLGEVSEPSWIPLVCKKVAELKGVGFDEVARATSRNFSRLFK</sequence>
<dbReference type="AlphaFoldDB" id="A0A8T3YMG3"/>
<dbReference type="PANTHER" id="PTHR46124">
    <property type="entry name" value="D-AMINOACYL-TRNA DEACYLASE"/>
    <property type="match status" value="1"/>
</dbReference>
<dbReference type="GO" id="GO:0046872">
    <property type="term" value="F:metal ion binding"/>
    <property type="evidence" value="ECO:0007669"/>
    <property type="project" value="UniProtKB-KW"/>
</dbReference>
<feature type="binding site" evidence="2">
    <location>
        <position position="162"/>
    </location>
    <ligand>
        <name>a divalent metal cation</name>
        <dbReference type="ChEBI" id="CHEBI:60240"/>
        <label>2</label>
    </ligand>
</feature>
<evidence type="ECO:0000313" key="3">
    <source>
        <dbReference type="EMBL" id="MBI4210091.1"/>
    </source>
</evidence>
<dbReference type="GO" id="GO:0016788">
    <property type="term" value="F:hydrolase activity, acting on ester bonds"/>
    <property type="evidence" value="ECO:0007669"/>
    <property type="project" value="InterPro"/>
</dbReference>
<reference evidence="3" key="1">
    <citation type="submission" date="2020-07" db="EMBL/GenBank/DDBJ databases">
        <title>Huge and variable diversity of episymbiotic CPR bacteria and DPANN archaea in groundwater ecosystems.</title>
        <authorList>
            <person name="He C.Y."/>
            <person name="Keren R."/>
            <person name="Whittaker M."/>
            <person name="Farag I.F."/>
            <person name="Doudna J."/>
            <person name="Cate J.H.D."/>
            <person name="Banfield J.F."/>
        </authorList>
    </citation>
    <scope>NUCLEOTIDE SEQUENCE</scope>
    <source>
        <strain evidence="3">NC_groundwater_1296_Ag_S-0.2um_52_80</strain>
    </source>
</reference>
<evidence type="ECO:0000256" key="2">
    <source>
        <dbReference type="PIRSR" id="PIRSR005902-1"/>
    </source>
</evidence>
<keyword evidence="1 3" id="KW-0378">Hydrolase</keyword>
<proteinExistence type="predicted"/>
<dbReference type="Gene3D" id="3.20.20.140">
    <property type="entry name" value="Metal-dependent hydrolases"/>
    <property type="match status" value="1"/>
</dbReference>
<keyword evidence="2" id="KW-0479">Metal-binding</keyword>
<dbReference type="SUPFAM" id="SSF51556">
    <property type="entry name" value="Metallo-dependent hydrolases"/>
    <property type="match status" value="1"/>
</dbReference>
<evidence type="ECO:0000313" key="4">
    <source>
        <dbReference type="Proteomes" id="UP000732298"/>
    </source>
</evidence>
<protein>
    <submittedName>
        <fullName evidence="3">TatD family hydrolase</fullName>
    </submittedName>
</protein>
<dbReference type="InterPro" id="IPR001130">
    <property type="entry name" value="TatD-like"/>
</dbReference>
<accession>A0A8T3YMG3</accession>
<comment type="caution">
    <text evidence="3">The sequence shown here is derived from an EMBL/GenBank/DDBJ whole genome shotgun (WGS) entry which is preliminary data.</text>
</comment>
<feature type="binding site" evidence="2">
    <location>
        <position position="139"/>
    </location>
    <ligand>
        <name>a divalent metal cation</name>
        <dbReference type="ChEBI" id="CHEBI:60240"/>
        <label>2</label>
    </ligand>
</feature>
<feature type="binding site" evidence="2">
    <location>
        <position position="10"/>
    </location>
    <ligand>
        <name>a divalent metal cation</name>
        <dbReference type="ChEBI" id="CHEBI:60240"/>
        <label>1</label>
    </ligand>
</feature>
<feature type="binding site" evidence="2">
    <location>
        <position position="210"/>
    </location>
    <ligand>
        <name>a divalent metal cation</name>
        <dbReference type="ChEBI" id="CHEBI:60240"/>
        <label>1</label>
    </ligand>
</feature>
<organism evidence="3 4">
    <name type="scientific">Candidatus Iainarchaeum sp</name>
    <dbReference type="NCBI Taxonomy" id="3101447"/>
    <lineage>
        <taxon>Archaea</taxon>
        <taxon>Candidatus Iainarchaeota</taxon>
        <taxon>Candidatus Iainarchaeia</taxon>
        <taxon>Candidatus Iainarchaeales</taxon>
        <taxon>Candidatus Iainarchaeaceae</taxon>
        <taxon>Candidatus Iainarchaeum</taxon>
    </lineage>
</organism>